<dbReference type="PANTHER" id="PTHR10762">
    <property type="entry name" value="DIPHTHAMIDE BIOSYNTHESIS PROTEIN"/>
    <property type="match status" value="1"/>
</dbReference>
<comment type="cofactor">
    <cofactor evidence="1">
        <name>[4Fe-4S] cluster</name>
        <dbReference type="ChEBI" id="CHEBI:49883"/>
    </cofactor>
</comment>
<organism evidence="16 17">
    <name type="scientific">Pseudo-nitzschia multistriata</name>
    <dbReference type="NCBI Taxonomy" id="183589"/>
    <lineage>
        <taxon>Eukaryota</taxon>
        <taxon>Sar</taxon>
        <taxon>Stramenopiles</taxon>
        <taxon>Ochrophyta</taxon>
        <taxon>Bacillariophyta</taxon>
        <taxon>Bacillariophyceae</taxon>
        <taxon>Bacillariophycidae</taxon>
        <taxon>Bacillariales</taxon>
        <taxon>Bacillariaceae</taxon>
        <taxon>Pseudo-nitzschia</taxon>
    </lineage>
</organism>
<dbReference type="UniPathway" id="UPA00559"/>
<protein>
    <recommendedName>
        <fullName evidence="5">2-(3-amino-3-carboxypropyl)histidine synthase subunit 1</fullName>
        <ecNumber evidence="4">2.5.1.108</ecNumber>
    </recommendedName>
    <alternativeName>
        <fullName evidence="12">Diphthamide biosynthesis protein 1</fullName>
    </alternativeName>
    <alternativeName>
        <fullName evidence="13">Diphtheria toxin resistance protein 1</fullName>
    </alternativeName>
    <alternativeName>
        <fullName evidence="11">S-adenosyl-L-methionine:L-histidine 3-amino-3-carboxypropyltransferase 1</fullName>
    </alternativeName>
</protein>
<evidence type="ECO:0000256" key="2">
    <source>
        <dbReference type="ARBA" id="ARBA00005156"/>
    </source>
</evidence>
<dbReference type="Pfam" id="PF01866">
    <property type="entry name" value="Diphthamide_syn"/>
    <property type="match status" value="1"/>
</dbReference>
<evidence type="ECO:0000313" key="16">
    <source>
        <dbReference type="EMBL" id="VEU44233.1"/>
    </source>
</evidence>
<evidence type="ECO:0000313" key="17">
    <source>
        <dbReference type="Proteomes" id="UP000291116"/>
    </source>
</evidence>
<dbReference type="EC" id="2.5.1.108" evidence="4"/>
<evidence type="ECO:0000256" key="4">
    <source>
        <dbReference type="ARBA" id="ARBA00012221"/>
    </source>
</evidence>
<keyword evidence="10" id="KW-0411">Iron-sulfur</keyword>
<evidence type="ECO:0000256" key="11">
    <source>
        <dbReference type="ARBA" id="ARBA00031690"/>
    </source>
</evidence>
<evidence type="ECO:0000256" key="7">
    <source>
        <dbReference type="ARBA" id="ARBA00022691"/>
    </source>
</evidence>
<evidence type="ECO:0000256" key="13">
    <source>
        <dbReference type="ARBA" id="ARBA00032789"/>
    </source>
</evidence>
<dbReference type="AlphaFoldDB" id="A0A448ZQI6"/>
<evidence type="ECO:0000256" key="9">
    <source>
        <dbReference type="ARBA" id="ARBA00023004"/>
    </source>
</evidence>
<comment type="catalytic activity">
    <reaction evidence="14">
        <text>L-histidyl-[translation elongation factor 2] + S-adenosyl-L-methionine = 2-[(3S)-amino-3-carboxypropyl]-L-histidyl-[translation elongation factor 2] + S-methyl-5'-thioadenosine + H(+)</text>
        <dbReference type="Rhea" id="RHEA:36783"/>
        <dbReference type="Rhea" id="RHEA-COMP:9748"/>
        <dbReference type="Rhea" id="RHEA-COMP:9749"/>
        <dbReference type="ChEBI" id="CHEBI:15378"/>
        <dbReference type="ChEBI" id="CHEBI:17509"/>
        <dbReference type="ChEBI" id="CHEBI:29979"/>
        <dbReference type="ChEBI" id="CHEBI:59789"/>
        <dbReference type="ChEBI" id="CHEBI:73995"/>
        <dbReference type="EC" id="2.5.1.108"/>
    </reaction>
</comment>
<dbReference type="GO" id="GO:0046872">
    <property type="term" value="F:metal ion binding"/>
    <property type="evidence" value="ECO:0007669"/>
    <property type="project" value="UniProtKB-KW"/>
</dbReference>
<evidence type="ECO:0000256" key="14">
    <source>
        <dbReference type="ARBA" id="ARBA00048403"/>
    </source>
</evidence>
<dbReference type="GO" id="GO:0051536">
    <property type="term" value="F:iron-sulfur cluster binding"/>
    <property type="evidence" value="ECO:0007669"/>
    <property type="project" value="UniProtKB-KW"/>
</dbReference>
<evidence type="ECO:0000256" key="15">
    <source>
        <dbReference type="SAM" id="MobiDB-lite"/>
    </source>
</evidence>
<dbReference type="GO" id="GO:0017183">
    <property type="term" value="P:protein histidyl modification to diphthamide"/>
    <property type="evidence" value="ECO:0007669"/>
    <property type="project" value="UniProtKB-UniPathway"/>
</dbReference>
<sequence>MTDSVPIPNTNSAAREKVVVTEDEAAPSALQAPAAIGEGSGSVPTPSTTPSATKKKVRRIVRKKGSARGKNKKDDDSDVVNPILLEKVMNESNLPKAYSFEVVKTLKRINQILQGKKEQQRKKGSGETVSSTKDSPSVHVALQMPEGLLLYATVLSDVLQRLVAATNEGPAETATEDQQPLLRVSVLGDVTYGACCVDDLGAQALGCDLLVHYGHSCLVPIQHTVVPCLYVFVEITIDVKHLVECFHKTILENPSLMDGSGRKPHVYLLGTIQFRHALMEARRLLRSEPYEYELSIPQAKPLSPGEVLGCTSPALANQRASEESNPNAVVLFVADGRFHLESTMISNPHIAKFYRYDPYPKTLTEESYDHVRMKSMRYEAIQKARLRIQSKKEEQPQGTAVFGIILGTLGRQGNPALLTKIQTQLRRKNLRSFVILASEITPSKLALFRKKVDAWVQIACPRLSVDWGHALSGDASIPVLNPYELFVCLDQAHWRGGDDQSYPMDYYSQEGGPWSNYHDVDNKGRELTLPEPVTAEVAAGV</sequence>
<evidence type="ECO:0000256" key="12">
    <source>
        <dbReference type="ARBA" id="ARBA00032574"/>
    </source>
</evidence>
<keyword evidence="7" id="KW-0949">S-adenosyl-L-methionine</keyword>
<dbReference type="Gene3D" id="3.40.50.11840">
    <property type="entry name" value="Diphthamide synthesis DPH1/DPH2 domain 1"/>
    <property type="match status" value="1"/>
</dbReference>
<evidence type="ECO:0000256" key="6">
    <source>
        <dbReference type="ARBA" id="ARBA00022679"/>
    </source>
</evidence>
<feature type="region of interest" description="Disordered" evidence="15">
    <location>
        <begin position="23"/>
        <end position="77"/>
    </location>
</feature>
<dbReference type="InterPro" id="IPR042265">
    <property type="entry name" value="DPH1/DPH2_3"/>
</dbReference>
<accession>A0A448ZQI6</accession>
<dbReference type="GO" id="GO:0090560">
    <property type="term" value="F:2-(3-amino-3-carboxypropyl)histidine synthase activity"/>
    <property type="evidence" value="ECO:0007669"/>
    <property type="project" value="UniProtKB-EC"/>
</dbReference>
<dbReference type="InterPro" id="IPR042263">
    <property type="entry name" value="DPH1/DPH2_1"/>
</dbReference>
<evidence type="ECO:0000256" key="5">
    <source>
        <dbReference type="ARBA" id="ARBA00021915"/>
    </source>
</evidence>
<reference evidence="16 17" key="1">
    <citation type="submission" date="2019-01" db="EMBL/GenBank/DDBJ databases">
        <authorList>
            <person name="Ferrante I. M."/>
        </authorList>
    </citation>
    <scope>NUCLEOTIDE SEQUENCE [LARGE SCALE GENOMIC DNA]</scope>
    <source>
        <strain evidence="16 17">B856</strain>
    </source>
</reference>
<feature type="compositionally biased region" description="Low complexity" evidence="15">
    <location>
        <begin position="26"/>
        <end position="52"/>
    </location>
</feature>
<dbReference type="EMBL" id="CAACVS010000631">
    <property type="protein sequence ID" value="VEU44233.1"/>
    <property type="molecule type" value="Genomic_DNA"/>
</dbReference>
<proteinExistence type="inferred from homology"/>
<dbReference type="InterPro" id="IPR016435">
    <property type="entry name" value="DPH1/DPH2"/>
</dbReference>
<dbReference type="FunFam" id="3.40.50.11850:FF:000002">
    <property type="entry name" value="2-(3-amino-3-carboxypropyl)histidine synthase subunit 1"/>
    <property type="match status" value="1"/>
</dbReference>
<keyword evidence="9" id="KW-0408">Iron</keyword>
<dbReference type="SFLD" id="SFLDS00032">
    <property type="entry name" value="Radical_SAM_3-amino-3-carboxyp"/>
    <property type="match status" value="1"/>
</dbReference>
<feature type="region of interest" description="Disordered" evidence="15">
    <location>
        <begin position="114"/>
        <end position="137"/>
    </location>
</feature>
<keyword evidence="8" id="KW-0479">Metal-binding</keyword>
<dbReference type="Gene3D" id="3.40.50.11860">
    <property type="entry name" value="Diphthamide synthesis DPH1/DPH2 domain 3"/>
    <property type="match status" value="1"/>
</dbReference>
<dbReference type="Gene3D" id="3.40.50.11850">
    <property type="entry name" value="Diphthamide synthesis DPH1/DPH2 domain 2"/>
    <property type="match status" value="1"/>
</dbReference>
<keyword evidence="17" id="KW-1185">Reference proteome</keyword>
<dbReference type="PANTHER" id="PTHR10762:SF1">
    <property type="entry name" value="2-(3-AMINO-3-CARBOXYPROPYL)HISTIDINE SYNTHASE SUBUNIT 1"/>
    <property type="match status" value="1"/>
</dbReference>
<dbReference type="InterPro" id="IPR042264">
    <property type="entry name" value="DPH1/DPH2_2"/>
</dbReference>
<comment type="pathway">
    <text evidence="2">Protein modification; peptidyl-diphthamide biosynthesis.</text>
</comment>
<comment type="similarity">
    <text evidence="3">Belongs to the DPH1/DPH2 family. DPH1 subfamily.</text>
</comment>
<feature type="compositionally biased region" description="Basic residues" evidence="15">
    <location>
        <begin position="53"/>
        <end position="71"/>
    </location>
</feature>
<dbReference type="OrthoDB" id="1649088at2759"/>
<gene>
    <name evidence="16" type="ORF">PSNMU_V1.4_AUG-EV-PASAV3_0113170</name>
</gene>
<name>A0A448ZQI6_9STRA</name>
<evidence type="ECO:0000256" key="3">
    <source>
        <dbReference type="ARBA" id="ARBA00010173"/>
    </source>
</evidence>
<dbReference type="Proteomes" id="UP000291116">
    <property type="component" value="Unassembled WGS sequence"/>
</dbReference>
<keyword evidence="6" id="KW-0808">Transferase</keyword>
<evidence type="ECO:0000256" key="8">
    <source>
        <dbReference type="ARBA" id="ARBA00022723"/>
    </source>
</evidence>
<evidence type="ECO:0000256" key="10">
    <source>
        <dbReference type="ARBA" id="ARBA00023014"/>
    </source>
</evidence>
<evidence type="ECO:0000256" key="1">
    <source>
        <dbReference type="ARBA" id="ARBA00001966"/>
    </source>
</evidence>
<dbReference type="NCBIfam" id="TIGR00322">
    <property type="entry name" value="diphth2_R"/>
    <property type="match status" value="1"/>
</dbReference>